<protein>
    <submittedName>
        <fullName evidence="4">MmgE/PrpD family protein</fullName>
    </submittedName>
</protein>
<dbReference type="Proteomes" id="UP000245461">
    <property type="component" value="Unassembled WGS sequence"/>
</dbReference>
<dbReference type="OrthoDB" id="5415580at2"/>
<dbReference type="AlphaFoldDB" id="A0A317EGL4"/>
<dbReference type="PANTHER" id="PTHR16943:SF8">
    <property type="entry name" value="2-METHYLCITRATE DEHYDRATASE"/>
    <property type="match status" value="1"/>
</dbReference>
<reference evidence="4 5" key="1">
    <citation type="submission" date="2018-05" db="EMBL/GenBank/DDBJ databases">
        <title>Zavarzinia sp. HR-AS.</title>
        <authorList>
            <person name="Lee Y."/>
            <person name="Jeon C.O."/>
        </authorList>
    </citation>
    <scope>NUCLEOTIDE SEQUENCE [LARGE SCALE GENOMIC DNA]</scope>
    <source>
        <strain evidence="4 5">HR-AS</strain>
    </source>
</reference>
<feature type="domain" description="MmgE/PrpD N-terminal" evidence="2">
    <location>
        <begin position="19"/>
        <end position="236"/>
    </location>
</feature>
<evidence type="ECO:0000259" key="3">
    <source>
        <dbReference type="Pfam" id="PF19305"/>
    </source>
</evidence>
<comment type="similarity">
    <text evidence="1">Belongs to the PrpD family.</text>
</comment>
<dbReference type="Gene3D" id="3.30.1330.120">
    <property type="entry name" value="2-methylcitrate dehydratase PrpD"/>
    <property type="match status" value="1"/>
</dbReference>
<evidence type="ECO:0000313" key="5">
    <source>
        <dbReference type="Proteomes" id="UP000245461"/>
    </source>
</evidence>
<dbReference type="Pfam" id="PF03972">
    <property type="entry name" value="MmgE_PrpD_N"/>
    <property type="match status" value="1"/>
</dbReference>
<dbReference type="InterPro" id="IPR045337">
    <property type="entry name" value="MmgE_PrpD_C"/>
</dbReference>
<evidence type="ECO:0000256" key="1">
    <source>
        <dbReference type="ARBA" id="ARBA00006174"/>
    </source>
</evidence>
<dbReference type="InterPro" id="IPR005656">
    <property type="entry name" value="MmgE_PrpD"/>
</dbReference>
<gene>
    <name evidence="4" type="ORF">DKG74_02830</name>
</gene>
<evidence type="ECO:0000259" key="2">
    <source>
        <dbReference type="Pfam" id="PF03972"/>
    </source>
</evidence>
<proteinExistence type="inferred from homology"/>
<organism evidence="4 5">
    <name type="scientific">Zavarzinia aquatilis</name>
    <dbReference type="NCBI Taxonomy" id="2211142"/>
    <lineage>
        <taxon>Bacteria</taxon>
        <taxon>Pseudomonadati</taxon>
        <taxon>Pseudomonadota</taxon>
        <taxon>Alphaproteobacteria</taxon>
        <taxon>Rhodospirillales</taxon>
        <taxon>Zavarziniaceae</taxon>
        <taxon>Zavarzinia</taxon>
    </lineage>
</organism>
<sequence length="447" mass="45922">MTMSDDPPRNDTLTAGLAALLSAKPITAADREAAALFVLDAIANAIGGRRTAPGRILTGWAAAEPRDTAGRAFVMGALTHILEVDDLHRGSVVHPGCVVVPAALALGSRLEIGGHGFLDAVLWGFEAACRVGLGVGPGHYRIWHNTATCGPYGSAAAAGKLLGLSAPALVDAFGNAGSQSSGLWQFMASGAMTKHLHAGHAASAGLLAADLASRGFSGPPAILEGEKGFFRAACPDAVPENVLADPAGPWALTQTSIKPWPSCRHTHPAIDAALELHGRIAGRAIEAVAVETYPAALDVCDRPAPETPYEAKFSLHHCVAAALNDGHVDFASFEAEARNRHAPLRARVRLAATAEFTAAYPAAWGSAVTVTLEGGETLGGVTLTARRAHALGDPEAPLSREAMIDKALMLMTTGGLGRALAGRLCAGILAFADDGPLPDLAPFFGLA</sequence>
<dbReference type="SUPFAM" id="SSF103378">
    <property type="entry name" value="2-methylcitrate dehydratase PrpD"/>
    <property type="match status" value="1"/>
</dbReference>
<keyword evidence="5" id="KW-1185">Reference proteome</keyword>
<dbReference type="InterPro" id="IPR036148">
    <property type="entry name" value="MmgE/PrpD_sf"/>
</dbReference>
<dbReference type="GO" id="GO:0016829">
    <property type="term" value="F:lyase activity"/>
    <property type="evidence" value="ECO:0007669"/>
    <property type="project" value="InterPro"/>
</dbReference>
<comment type="caution">
    <text evidence="4">The sequence shown here is derived from an EMBL/GenBank/DDBJ whole genome shotgun (WGS) entry which is preliminary data.</text>
</comment>
<dbReference type="InterPro" id="IPR042188">
    <property type="entry name" value="MmgE/PrpD_sf_2"/>
</dbReference>
<dbReference type="Gene3D" id="1.10.4100.10">
    <property type="entry name" value="2-methylcitrate dehydratase PrpD"/>
    <property type="match status" value="1"/>
</dbReference>
<dbReference type="InterPro" id="IPR045336">
    <property type="entry name" value="MmgE_PrpD_N"/>
</dbReference>
<dbReference type="Pfam" id="PF19305">
    <property type="entry name" value="MmgE_PrpD_C"/>
    <property type="match status" value="1"/>
</dbReference>
<feature type="domain" description="MmgE/PrpD C-terminal" evidence="3">
    <location>
        <begin position="260"/>
        <end position="412"/>
    </location>
</feature>
<name>A0A317EGL4_9PROT</name>
<accession>A0A317EGL4</accession>
<dbReference type="EMBL" id="QGLE01000001">
    <property type="protein sequence ID" value="PWR25901.1"/>
    <property type="molecule type" value="Genomic_DNA"/>
</dbReference>
<dbReference type="InterPro" id="IPR042183">
    <property type="entry name" value="MmgE/PrpD_sf_1"/>
</dbReference>
<evidence type="ECO:0000313" key="4">
    <source>
        <dbReference type="EMBL" id="PWR25901.1"/>
    </source>
</evidence>
<dbReference type="PANTHER" id="PTHR16943">
    <property type="entry name" value="2-METHYLCITRATE DEHYDRATASE-RELATED"/>
    <property type="match status" value="1"/>
</dbReference>